<dbReference type="VEuPathDB" id="FungiDB:AAP_02947"/>
<gene>
    <name evidence="2" type="ORF">AAP_02947</name>
</gene>
<comment type="caution">
    <text evidence="2">The sequence shown here is derived from an EMBL/GenBank/DDBJ whole genome shotgun (WGS) entry which is preliminary data.</text>
</comment>
<feature type="region of interest" description="Disordered" evidence="1">
    <location>
        <begin position="396"/>
        <end position="416"/>
    </location>
</feature>
<protein>
    <submittedName>
        <fullName evidence="2">Uncharacterized protein</fullName>
    </submittedName>
</protein>
<evidence type="ECO:0000256" key="1">
    <source>
        <dbReference type="SAM" id="MobiDB-lite"/>
    </source>
</evidence>
<dbReference type="EMBL" id="AZGZ01000011">
    <property type="protein sequence ID" value="KZZ92292.1"/>
    <property type="molecule type" value="Genomic_DNA"/>
</dbReference>
<evidence type="ECO:0000313" key="2">
    <source>
        <dbReference type="EMBL" id="KZZ92292.1"/>
    </source>
</evidence>
<keyword evidence="3" id="KW-1185">Reference proteome</keyword>
<evidence type="ECO:0000313" key="3">
    <source>
        <dbReference type="Proteomes" id="UP000242877"/>
    </source>
</evidence>
<accession>A0A167Z7Y2</accession>
<reference evidence="2 3" key="1">
    <citation type="journal article" date="2016" name="Genome Biol. Evol.">
        <title>Divergent and convergent evolution of fungal pathogenicity.</title>
        <authorList>
            <person name="Shang Y."/>
            <person name="Xiao G."/>
            <person name="Zheng P."/>
            <person name="Cen K."/>
            <person name="Zhan S."/>
            <person name="Wang C."/>
        </authorList>
    </citation>
    <scope>NUCLEOTIDE SEQUENCE [LARGE SCALE GENOMIC DNA]</scope>
    <source>
        <strain evidence="2 3">ARSEF 7405</strain>
    </source>
</reference>
<name>A0A167Z7Y2_9EURO</name>
<dbReference type="Proteomes" id="UP000242877">
    <property type="component" value="Unassembled WGS sequence"/>
</dbReference>
<proteinExistence type="predicted"/>
<sequence>MAHHRQENDYNGQAVVGHNDPALIILQGYDCGNGPHSEIPHFLPAVSQDLGGSAAVQGARDWDFNAQLATESDSTGLELFDLLNQPNSYENLPPYNSHAIEHLFKEPLPPSLTQNSHDKGVGANDLYPTPSTTTFEVQTPLADQPHNLGHPNTSTGQLCTPQSIQSLDDLLPEQLPLFASDIFQFGLAQDNSGQNDEFDHISPDAQHQLYKQMLACNFNQTGLVQGNDALSVVSPELDQSFWGPLSQESQVSEYSFGQIESVQSQFLGSAINAVAKARPSKRGLDTDSDEPVAATPVSGIDIGRREGQPVPKRRRTRGATQMTIEEKRERNRISSQTHRKNAVTAHEISDFIADQLYPRLIYWYKQAPSELQQQKIATLTSKIAMYTALKEAMKPRRRANYTRRQSAEVLTASHEG</sequence>
<organism evidence="2 3">
    <name type="scientific">Ascosphaera apis ARSEF 7405</name>
    <dbReference type="NCBI Taxonomy" id="392613"/>
    <lineage>
        <taxon>Eukaryota</taxon>
        <taxon>Fungi</taxon>
        <taxon>Dikarya</taxon>
        <taxon>Ascomycota</taxon>
        <taxon>Pezizomycotina</taxon>
        <taxon>Eurotiomycetes</taxon>
        <taxon>Eurotiomycetidae</taxon>
        <taxon>Onygenales</taxon>
        <taxon>Ascosphaeraceae</taxon>
        <taxon>Ascosphaera</taxon>
    </lineage>
</organism>
<feature type="region of interest" description="Disordered" evidence="1">
    <location>
        <begin position="301"/>
        <end position="320"/>
    </location>
</feature>
<dbReference type="AlphaFoldDB" id="A0A167Z7Y2"/>